<evidence type="ECO:0000256" key="5">
    <source>
        <dbReference type="ARBA" id="ARBA00022475"/>
    </source>
</evidence>
<feature type="transmembrane region" description="Helical" evidence="10">
    <location>
        <begin position="154"/>
        <end position="178"/>
    </location>
</feature>
<dbReference type="InterPro" id="IPR051327">
    <property type="entry name" value="MATE_MepA_subfamily"/>
</dbReference>
<keyword evidence="12" id="KW-1185">Reference proteome</keyword>
<dbReference type="PANTHER" id="PTHR43823">
    <property type="entry name" value="SPORULATION PROTEIN YKVU"/>
    <property type="match status" value="1"/>
</dbReference>
<keyword evidence="9" id="KW-0046">Antibiotic resistance</keyword>
<feature type="transmembrane region" description="Helical" evidence="10">
    <location>
        <begin position="184"/>
        <end position="204"/>
    </location>
</feature>
<protein>
    <recommendedName>
        <fullName evidence="3">Multidrug export protein MepA</fullName>
    </recommendedName>
</protein>
<evidence type="ECO:0000313" key="11">
    <source>
        <dbReference type="EMBL" id="GAA0864131.1"/>
    </source>
</evidence>
<comment type="subcellular location">
    <subcellularLocation>
        <location evidence="1">Cell membrane</location>
        <topology evidence="1">Multi-pass membrane protein</topology>
    </subcellularLocation>
</comment>
<dbReference type="CDD" id="cd13143">
    <property type="entry name" value="MATE_MepA_like"/>
    <property type="match status" value="1"/>
</dbReference>
<organism evidence="11 12">
    <name type="scientific">Paraclostridium tenue</name>
    <dbReference type="NCBI Taxonomy" id="1737"/>
    <lineage>
        <taxon>Bacteria</taxon>
        <taxon>Bacillati</taxon>
        <taxon>Bacillota</taxon>
        <taxon>Clostridia</taxon>
        <taxon>Peptostreptococcales</taxon>
        <taxon>Peptostreptococcaceae</taxon>
        <taxon>Paraclostridium</taxon>
    </lineage>
</organism>
<keyword evidence="8 10" id="KW-0472">Membrane</keyword>
<dbReference type="PANTHER" id="PTHR43823:SF3">
    <property type="entry name" value="MULTIDRUG EXPORT PROTEIN MEPA"/>
    <property type="match status" value="1"/>
</dbReference>
<dbReference type="PIRSF" id="PIRSF006603">
    <property type="entry name" value="DinF"/>
    <property type="match status" value="1"/>
</dbReference>
<evidence type="ECO:0000256" key="6">
    <source>
        <dbReference type="ARBA" id="ARBA00022692"/>
    </source>
</evidence>
<proteinExistence type="inferred from homology"/>
<dbReference type="Proteomes" id="UP001400965">
    <property type="component" value="Unassembled WGS sequence"/>
</dbReference>
<comment type="caution">
    <text evidence="11">The sequence shown here is derived from an EMBL/GenBank/DDBJ whole genome shotgun (WGS) entry which is preliminary data.</text>
</comment>
<dbReference type="InterPro" id="IPR002528">
    <property type="entry name" value="MATE_fam"/>
</dbReference>
<comment type="similarity">
    <text evidence="2">Belongs to the multi antimicrobial extrusion (MATE) (TC 2.A.66.1) family. MepA subfamily.</text>
</comment>
<feature type="transmembrane region" description="Helical" evidence="10">
    <location>
        <begin position="86"/>
        <end position="105"/>
    </location>
</feature>
<evidence type="ECO:0000256" key="4">
    <source>
        <dbReference type="ARBA" id="ARBA00022448"/>
    </source>
</evidence>
<dbReference type="NCBIfam" id="TIGR00797">
    <property type="entry name" value="matE"/>
    <property type="match status" value="1"/>
</dbReference>
<keyword evidence="4" id="KW-0813">Transport</keyword>
<evidence type="ECO:0000256" key="7">
    <source>
        <dbReference type="ARBA" id="ARBA00022989"/>
    </source>
</evidence>
<keyword evidence="7 10" id="KW-1133">Transmembrane helix</keyword>
<feature type="transmembrane region" description="Helical" evidence="10">
    <location>
        <begin position="377"/>
        <end position="397"/>
    </location>
</feature>
<dbReference type="EMBL" id="BAAACP010000008">
    <property type="protein sequence ID" value="GAA0864131.1"/>
    <property type="molecule type" value="Genomic_DNA"/>
</dbReference>
<feature type="transmembrane region" description="Helical" evidence="10">
    <location>
        <begin position="45"/>
        <end position="66"/>
    </location>
</feature>
<evidence type="ECO:0000256" key="1">
    <source>
        <dbReference type="ARBA" id="ARBA00004651"/>
    </source>
</evidence>
<keyword evidence="5" id="KW-1003">Cell membrane</keyword>
<evidence type="ECO:0000313" key="12">
    <source>
        <dbReference type="Proteomes" id="UP001400965"/>
    </source>
</evidence>
<feature type="transmembrane region" description="Helical" evidence="10">
    <location>
        <begin position="125"/>
        <end position="142"/>
    </location>
</feature>
<evidence type="ECO:0000256" key="2">
    <source>
        <dbReference type="ARBA" id="ARBA00008417"/>
    </source>
</evidence>
<evidence type="ECO:0000256" key="8">
    <source>
        <dbReference type="ARBA" id="ARBA00023136"/>
    </source>
</evidence>
<dbReference type="InterPro" id="IPR048279">
    <property type="entry name" value="MdtK-like"/>
</dbReference>
<feature type="transmembrane region" description="Helical" evidence="10">
    <location>
        <begin position="311"/>
        <end position="332"/>
    </location>
</feature>
<name>A0ABP3XGZ1_9FIRM</name>
<feature type="transmembrane region" description="Helical" evidence="10">
    <location>
        <begin position="5"/>
        <end position="25"/>
    </location>
</feature>
<dbReference type="Pfam" id="PF01554">
    <property type="entry name" value="MatE"/>
    <property type="match status" value="2"/>
</dbReference>
<dbReference type="RefSeq" id="WP_346044773.1">
    <property type="nucleotide sequence ID" value="NZ_BAAACP010000008.1"/>
</dbReference>
<feature type="transmembrane region" description="Helical" evidence="10">
    <location>
        <begin position="270"/>
        <end position="291"/>
    </location>
</feature>
<feature type="transmembrane region" description="Helical" evidence="10">
    <location>
        <begin position="344"/>
        <end position="365"/>
    </location>
</feature>
<gene>
    <name evidence="11" type="ORF">GCM10008917_16390</name>
</gene>
<accession>A0ABP3XGZ1</accession>
<evidence type="ECO:0000256" key="9">
    <source>
        <dbReference type="ARBA" id="ARBA00023251"/>
    </source>
</evidence>
<keyword evidence="6 10" id="KW-0812">Transmembrane</keyword>
<sequence length="452" mass="49222">MVKEFLSYAIPSSLAMFISSLYTVIDGIFVGQGVGSSALAAVNIVLPFTVVLFGIASMLAVGGGALVSKNVGADEVDKAVDIFRQVFKLLLIISIATSLVCIIFNKPIVRMLGATKNLEQLAADYLLYYAIFCTPNLVGIVLNSFVRNDNRPKLAMVSTIAGAITNVVLDYVFIFPLAMGIKGAAIATGLGQIVTVLILLPHFIKKRGYLSFGNTSLDKATIKEVLNVGFPSFFGQASFSIIVFLHNIALSNFMGEIGISTYSIINYITTNIYMVLLGLTFGAQPLISYNFGRRDSKKMLKFYSINCKCSLIVSISAALICFVFGRSIVGIFTTDAQIAKLGYHGIKIACLAYIIGSINLNTLVYYQAIEIPKFSNLICLFRSMVFLPICLIVLPKLFGLNGIWSSVLVSESITFIVMYIIANVKRYTAKVINENENSKIESNISIEDLSNI</sequence>
<evidence type="ECO:0000256" key="3">
    <source>
        <dbReference type="ARBA" id="ARBA00022106"/>
    </source>
</evidence>
<dbReference type="InterPro" id="IPR045070">
    <property type="entry name" value="MATE_MepA-like"/>
</dbReference>
<reference evidence="12" key="1">
    <citation type="journal article" date="2019" name="Int. J. Syst. Evol. Microbiol.">
        <title>The Global Catalogue of Microorganisms (GCM) 10K type strain sequencing project: providing services to taxonomists for standard genome sequencing and annotation.</title>
        <authorList>
            <consortium name="The Broad Institute Genomics Platform"/>
            <consortium name="The Broad Institute Genome Sequencing Center for Infectious Disease"/>
            <person name="Wu L."/>
            <person name="Ma J."/>
        </authorList>
    </citation>
    <scope>NUCLEOTIDE SEQUENCE [LARGE SCALE GENOMIC DNA]</scope>
    <source>
        <strain evidence="12">JCM 6486</strain>
    </source>
</reference>
<feature type="transmembrane region" description="Helical" evidence="10">
    <location>
        <begin position="225"/>
        <end position="250"/>
    </location>
</feature>
<feature type="transmembrane region" description="Helical" evidence="10">
    <location>
        <begin position="403"/>
        <end position="422"/>
    </location>
</feature>
<evidence type="ECO:0000256" key="10">
    <source>
        <dbReference type="SAM" id="Phobius"/>
    </source>
</evidence>